<dbReference type="SMART" id="SM00271">
    <property type="entry name" value="DnaJ"/>
    <property type="match status" value="1"/>
</dbReference>
<dbReference type="SUPFAM" id="SSF57938">
    <property type="entry name" value="DnaJ/Hsp40 cysteine-rich domain"/>
    <property type="match status" value="1"/>
</dbReference>
<dbReference type="InterPro" id="IPR036869">
    <property type="entry name" value="J_dom_sf"/>
</dbReference>
<protein>
    <submittedName>
        <fullName evidence="2">DnaJ domain-containing protein</fullName>
    </submittedName>
</protein>
<sequence length="280" mass="30648">MTEAYPLQWPPGWPRTPAHKRIQSRFAARGLAEESSRIYAELQRLGARYPVVSTDVALRRDGIPYSNRRRPEDPGVAVYFDLNGRQQCIPCDRWSSVEENARAIWKSVEALRGLERWGAKSFVDAAFSGFQALPPPSSEDRPHWSAILGVPRFAKESQIKAAYKAKAMDAHPDRPGGSSERMAEINDAYNQAMGAGMPSTFTYCDRCNNTGWIDCRCGGDLCLCGEGELPCPQCGGDIPDDDARCPTCEGSGRINPLTAPKGHFVAGAADCPHCDGTGRI</sequence>
<reference evidence="2 3" key="1">
    <citation type="submission" date="2020-06" db="EMBL/GenBank/DDBJ databases">
        <title>Genome sequence of 2 isolates from Red Sea Mangroves.</title>
        <authorList>
            <person name="Sefrji F."/>
            <person name="Michoud G."/>
            <person name="Merlino G."/>
            <person name="Daffonchio D."/>
        </authorList>
    </citation>
    <scope>NUCLEOTIDE SEQUENCE [LARGE SCALE GENOMIC DNA]</scope>
    <source>
        <strain evidence="2 3">R1DC25</strain>
    </source>
</reference>
<dbReference type="Proteomes" id="UP000593594">
    <property type="component" value="Chromosome"/>
</dbReference>
<evidence type="ECO:0000313" key="2">
    <source>
        <dbReference type="EMBL" id="QPC43984.1"/>
    </source>
</evidence>
<dbReference type="CDD" id="cd06257">
    <property type="entry name" value="DnaJ"/>
    <property type="match status" value="1"/>
</dbReference>
<dbReference type="Gene3D" id="1.10.287.110">
    <property type="entry name" value="DnaJ domain"/>
    <property type="match status" value="1"/>
</dbReference>
<dbReference type="Pfam" id="PF00226">
    <property type="entry name" value="DnaJ"/>
    <property type="match status" value="1"/>
</dbReference>
<keyword evidence="3" id="KW-1185">Reference proteome</keyword>
<dbReference type="EMBL" id="CP058214">
    <property type="protein sequence ID" value="QPC43984.1"/>
    <property type="molecule type" value="Genomic_DNA"/>
</dbReference>
<dbReference type="Gene3D" id="6.20.20.10">
    <property type="match status" value="1"/>
</dbReference>
<dbReference type="InterPro" id="IPR001623">
    <property type="entry name" value="DnaJ_domain"/>
</dbReference>
<evidence type="ECO:0000313" key="3">
    <source>
        <dbReference type="Proteomes" id="UP000593594"/>
    </source>
</evidence>
<accession>A0A7S8C698</accession>
<dbReference type="RefSeq" id="WP_213161346.1">
    <property type="nucleotide sequence ID" value="NZ_CP058214.1"/>
</dbReference>
<proteinExistence type="predicted"/>
<dbReference type="SUPFAM" id="SSF46565">
    <property type="entry name" value="Chaperone J-domain"/>
    <property type="match status" value="1"/>
</dbReference>
<dbReference type="KEGG" id="kmn:HW532_15575"/>
<name>A0A7S8C698_9HYPH</name>
<dbReference type="PROSITE" id="PS50076">
    <property type="entry name" value="DNAJ_2"/>
    <property type="match status" value="1"/>
</dbReference>
<feature type="domain" description="J" evidence="1">
    <location>
        <begin position="143"/>
        <end position="197"/>
    </location>
</feature>
<gene>
    <name evidence="2" type="ORF">HW532_15575</name>
</gene>
<evidence type="ECO:0000259" key="1">
    <source>
        <dbReference type="PROSITE" id="PS50076"/>
    </source>
</evidence>
<organism evidence="2 3">
    <name type="scientific">Kaustia mangrovi</name>
    <dbReference type="NCBI Taxonomy" id="2593653"/>
    <lineage>
        <taxon>Bacteria</taxon>
        <taxon>Pseudomonadati</taxon>
        <taxon>Pseudomonadota</taxon>
        <taxon>Alphaproteobacteria</taxon>
        <taxon>Hyphomicrobiales</taxon>
        <taxon>Parvibaculaceae</taxon>
        <taxon>Kaustia</taxon>
    </lineage>
</organism>
<dbReference type="InterPro" id="IPR036410">
    <property type="entry name" value="HSP_DnaJ_Cys-rich_dom_sf"/>
</dbReference>
<dbReference type="AlphaFoldDB" id="A0A7S8C698"/>